<sequence length="122" mass="13416">MIVDPSPDSVGLSASTLGSSFLYKNIEIPLSIQCLQHCVSPRASRSLSLQHHRDASVHSIIMALTLALPTYGDFEIHLQVYLFEKVSGTHIYVHGQKNKEVEGPGLDLSPQNFLSLPTHQPL</sequence>
<comment type="caution">
    <text evidence="1">The sequence shown here is derived from an EMBL/GenBank/DDBJ whole genome shotgun (WGS) entry which is preliminary data.</text>
</comment>
<accession>A0ABR2R0Y0</accession>
<name>A0ABR2R0Y0_9ROSI</name>
<dbReference type="EMBL" id="JBBPBN010000028">
    <property type="protein sequence ID" value="KAK9006628.1"/>
    <property type="molecule type" value="Genomic_DNA"/>
</dbReference>
<organism evidence="1 2">
    <name type="scientific">Hibiscus sabdariffa</name>
    <name type="common">roselle</name>
    <dbReference type="NCBI Taxonomy" id="183260"/>
    <lineage>
        <taxon>Eukaryota</taxon>
        <taxon>Viridiplantae</taxon>
        <taxon>Streptophyta</taxon>
        <taxon>Embryophyta</taxon>
        <taxon>Tracheophyta</taxon>
        <taxon>Spermatophyta</taxon>
        <taxon>Magnoliopsida</taxon>
        <taxon>eudicotyledons</taxon>
        <taxon>Gunneridae</taxon>
        <taxon>Pentapetalae</taxon>
        <taxon>rosids</taxon>
        <taxon>malvids</taxon>
        <taxon>Malvales</taxon>
        <taxon>Malvaceae</taxon>
        <taxon>Malvoideae</taxon>
        <taxon>Hibiscus</taxon>
    </lineage>
</organism>
<evidence type="ECO:0000313" key="1">
    <source>
        <dbReference type="EMBL" id="KAK9006628.1"/>
    </source>
</evidence>
<evidence type="ECO:0000313" key="2">
    <source>
        <dbReference type="Proteomes" id="UP001396334"/>
    </source>
</evidence>
<gene>
    <name evidence="1" type="ORF">V6N11_018963</name>
</gene>
<keyword evidence="2" id="KW-1185">Reference proteome</keyword>
<dbReference type="Proteomes" id="UP001396334">
    <property type="component" value="Unassembled WGS sequence"/>
</dbReference>
<reference evidence="1 2" key="1">
    <citation type="journal article" date="2024" name="G3 (Bethesda)">
        <title>Genome assembly of Hibiscus sabdariffa L. provides insights into metabolisms of medicinal natural products.</title>
        <authorList>
            <person name="Kim T."/>
        </authorList>
    </citation>
    <scope>NUCLEOTIDE SEQUENCE [LARGE SCALE GENOMIC DNA]</scope>
    <source>
        <strain evidence="1">TK-2024</strain>
        <tissue evidence="1">Old leaves</tissue>
    </source>
</reference>
<proteinExistence type="predicted"/>
<protein>
    <submittedName>
        <fullName evidence="1">Uncharacterized protein</fullName>
    </submittedName>
</protein>